<keyword evidence="2" id="KW-1185">Reference proteome</keyword>
<gene>
    <name evidence="1" type="ORF">CEXT_645331</name>
</gene>
<dbReference type="AlphaFoldDB" id="A0AAV4UQN3"/>
<dbReference type="Proteomes" id="UP001054945">
    <property type="component" value="Unassembled WGS sequence"/>
</dbReference>
<evidence type="ECO:0000313" key="1">
    <source>
        <dbReference type="EMBL" id="GIY60084.1"/>
    </source>
</evidence>
<reference evidence="1 2" key="1">
    <citation type="submission" date="2021-06" db="EMBL/GenBank/DDBJ databases">
        <title>Caerostris extrusa draft genome.</title>
        <authorList>
            <person name="Kono N."/>
            <person name="Arakawa K."/>
        </authorList>
    </citation>
    <scope>NUCLEOTIDE SEQUENCE [LARGE SCALE GENOMIC DNA]</scope>
</reference>
<proteinExistence type="predicted"/>
<organism evidence="1 2">
    <name type="scientific">Caerostris extrusa</name>
    <name type="common">Bark spider</name>
    <name type="synonym">Caerostris bankana</name>
    <dbReference type="NCBI Taxonomy" id="172846"/>
    <lineage>
        <taxon>Eukaryota</taxon>
        <taxon>Metazoa</taxon>
        <taxon>Ecdysozoa</taxon>
        <taxon>Arthropoda</taxon>
        <taxon>Chelicerata</taxon>
        <taxon>Arachnida</taxon>
        <taxon>Araneae</taxon>
        <taxon>Araneomorphae</taxon>
        <taxon>Entelegynae</taxon>
        <taxon>Araneoidea</taxon>
        <taxon>Araneidae</taxon>
        <taxon>Caerostris</taxon>
    </lineage>
</organism>
<dbReference type="EMBL" id="BPLR01013276">
    <property type="protein sequence ID" value="GIY60084.1"/>
    <property type="molecule type" value="Genomic_DNA"/>
</dbReference>
<evidence type="ECO:0000313" key="2">
    <source>
        <dbReference type="Proteomes" id="UP001054945"/>
    </source>
</evidence>
<name>A0AAV4UQN3_CAEEX</name>
<accession>A0AAV4UQN3</accession>
<comment type="caution">
    <text evidence="1">The sequence shown here is derived from an EMBL/GenBank/DDBJ whole genome shotgun (WGS) entry which is preliminary data.</text>
</comment>
<protein>
    <submittedName>
        <fullName evidence="1">Uncharacterized protein</fullName>
    </submittedName>
</protein>
<sequence length="70" mass="8400">MFNLVQQHFWYQLSFVDHKKSKRKGKHGDWMGCWEGDNIIKKSVGKRQQKRKWRKKKGRATSILEVQVIG</sequence>